<feature type="domain" description="HTH luxR-type" evidence="4">
    <location>
        <begin position="161"/>
        <end position="226"/>
    </location>
</feature>
<dbReference type="AlphaFoldDB" id="A0AAU8EYZ4"/>
<dbReference type="RefSeq" id="WP_353713549.1">
    <property type="nucleotide sequence ID" value="NZ_CP159280.1"/>
</dbReference>
<dbReference type="SMART" id="SM00421">
    <property type="entry name" value="HTH_LUXR"/>
    <property type="match status" value="1"/>
</dbReference>
<keyword evidence="1" id="KW-0805">Transcription regulation</keyword>
<dbReference type="EMBL" id="CP159280">
    <property type="protein sequence ID" value="XCH13845.1"/>
    <property type="molecule type" value="Genomic_DNA"/>
</dbReference>
<sequence length="228" mass="25132">MDFDSRVLLLQDLQSAETARRRAAYFDLVRHESGAGAILLTYMDPLSRAHVPVGSAGYREAIVDYIVRDLLINDGGARRALLDESTIYDWDNLPGFRASAPALMHFGPEGFNNGVTMPLTGKAGLIGTCNLSTEHPSWREPTTSMLAALRPVLAEMVERVQQSRSLGLTPRELEILRLVKDGLTDNQIATELFLSPRTVSTHMENVRTKLATSTRTRAVILAMNLGLI</sequence>
<dbReference type="InterPro" id="IPR016032">
    <property type="entry name" value="Sig_transdc_resp-reg_C-effctor"/>
</dbReference>
<keyword evidence="3" id="KW-0804">Transcription</keyword>
<evidence type="ECO:0000259" key="4">
    <source>
        <dbReference type="PROSITE" id="PS50043"/>
    </source>
</evidence>
<organism evidence="6">
    <name type="scientific">Arthrobacter sp. K5</name>
    <dbReference type="NCBI Taxonomy" id="2839623"/>
    <lineage>
        <taxon>Bacteria</taxon>
        <taxon>Bacillati</taxon>
        <taxon>Actinomycetota</taxon>
        <taxon>Actinomycetes</taxon>
        <taxon>Micrococcales</taxon>
        <taxon>Micrococcaceae</taxon>
        <taxon>Arthrobacter</taxon>
    </lineage>
</organism>
<evidence type="ECO:0000256" key="1">
    <source>
        <dbReference type="ARBA" id="ARBA00023015"/>
    </source>
</evidence>
<dbReference type="PANTHER" id="PTHR44688">
    <property type="entry name" value="DNA-BINDING TRANSCRIPTIONAL ACTIVATOR DEVR_DOSR"/>
    <property type="match status" value="1"/>
</dbReference>
<reference evidence="6" key="1">
    <citation type="submission" date="2024-06" db="EMBL/GenBank/DDBJ databases">
        <title>Biodegradation of dimethachlon by Arthrobacter sp. K5: mechanistic insights and ecological implications.</title>
        <authorList>
            <person name="Hu S."/>
            <person name="Lu P."/>
        </authorList>
    </citation>
    <scope>NUCLEOTIDE SEQUENCE</scope>
    <source>
        <strain evidence="6">K5</strain>
        <plasmid evidence="6">unnamed</plasmid>
    </source>
</reference>
<keyword evidence="2" id="KW-0238">DNA-binding</keyword>
<gene>
    <name evidence="6" type="ORF">ABRP34_22575</name>
    <name evidence="5" type="ORF">ABRP34_23685</name>
</gene>
<dbReference type="Gene3D" id="1.10.10.10">
    <property type="entry name" value="Winged helix-like DNA-binding domain superfamily/Winged helix DNA-binding domain"/>
    <property type="match status" value="1"/>
</dbReference>
<dbReference type="PROSITE" id="PS50043">
    <property type="entry name" value="HTH_LUXR_2"/>
    <property type="match status" value="1"/>
</dbReference>
<dbReference type="Pfam" id="PF00196">
    <property type="entry name" value="GerE"/>
    <property type="match status" value="1"/>
</dbReference>
<evidence type="ECO:0000313" key="5">
    <source>
        <dbReference type="EMBL" id="XCH13845.1"/>
    </source>
</evidence>
<proteinExistence type="predicted"/>
<dbReference type="InterPro" id="IPR036388">
    <property type="entry name" value="WH-like_DNA-bd_sf"/>
</dbReference>
<dbReference type="PRINTS" id="PR00038">
    <property type="entry name" value="HTHLUXR"/>
</dbReference>
<dbReference type="EMBL" id="CP159280">
    <property type="protein sequence ID" value="XCH13897.1"/>
    <property type="molecule type" value="Genomic_DNA"/>
</dbReference>
<dbReference type="PANTHER" id="PTHR44688:SF16">
    <property type="entry name" value="DNA-BINDING TRANSCRIPTIONAL ACTIVATOR DEVR_DOSR"/>
    <property type="match status" value="1"/>
</dbReference>
<dbReference type="GO" id="GO:0003677">
    <property type="term" value="F:DNA binding"/>
    <property type="evidence" value="ECO:0007669"/>
    <property type="project" value="UniProtKB-KW"/>
</dbReference>
<protein>
    <submittedName>
        <fullName evidence="6">LuxR C-terminal-related transcriptional regulator</fullName>
    </submittedName>
</protein>
<accession>A0AAU8EYZ4</accession>
<dbReference type="CDD" id="cd06170">
    <property type="entry name" value="LuxR_C_like"/>
    <property type="match status" value="1"/>
</dbReference>
<name>A0AAU8EYZ4_9MICC</name>
<keyword evidence="6" id="KW-0614">Plasmid</keyword>
<dbReference type="InterPro" id="IPR000792">
    <property type="entry name" value="Tscrpt_reg_LuxR_C"/>
</dbReference>
<evidence type="ECO:0000256" key="3">
    <source>
        <dbReference type="ARBA" id="ARBA00023163"/>
    </source>
</evidence>
<evidence type="ECO:0000256" key="2">
    <source>
        <dbReference type="ARBA" id="ARBA00023125"/>
    </source>
</evidence>
<evidence type="ECO:0000313" key="6">
    <source>
        <dbReference type="EMBL" id="XCH13897.1"/>
    </source>
</evidence>
<geneLocation type="plasmid" evidence="6">
    <name>unnamed</name>
</geneLocation>
<dbReference type="SUPFAM" id="SSF46894">
    <property type="entry name" value="C-terminal effector domain of the bipartite response regulators"/>
    <property type="match status" value="1"/>
</dbReference>
<dbReference type="GO" id="GO:0006355">
    <property type="term" value="P:regulation of DNA-templated transcription"/>
    <property type="evidence" value="ECO:0007669"/>
    <property type="project" value="InterPro"/>
</dbReference>